<feature type="region of interest" description="Disordered" evidence="7">
    <location>
        <begin position="1299"/>
        <end position="1373"/>
    </location>
</feature>
<feature type="compositionally biased region" description="Basic residues" evidence="7">
    <location>
        <begin position="1616"/>
        <end position="1628"/>
    </location>
</feature>
<proteinExistence type="evidence at transcript level"/>
<feature type="region of interest" description="Disordered" evidence="7">
    <location>
        <begin position="86"/>
        <end position="134"/>
    </location>
</feature>
<feature type="region of interest" description="Disordered" evidence="7">
    <location>
        <begin position="1242"/>
        <end position="1269"/>
    </location>
</feature>
<feature type="compositionally biased region" description="Polar residues" evidence="7">
    <location>
        <begin position="821"/>
        <end position="840"/>
    </location>
</feature>
<feature type="compositionally biased region" description="Polar residues" evidence="7">
    <location>
        <begin position="885"/>
        <end position="919"/>
    </location>
</feature>
<feature type="compositionally biased region" description="Polar residues" evidence="7">
    <location>
        <begin position="37"/>
        <end position="47"/>
    </location>
</feature>
<feature type="compositionally biased region" description="Low complexity" evidence="7">
    <location>
        <begin position="1480"/>
        <end position="1491"/>
    </location>
</feature>
<feature type="compositionally biased region" description="Polar residues" evidence="7">
    <location>
        <begin position="865"/>
        <end position="876"/>
    </location>
</feature>
<feature type="compositionally biased region" description="Low complexity" evidence="7">
    <location>
        <begin position="1727"/>
        <end position="1752"/>
    </location>
</feature>
<gene>
    <name evidence="10" type="primary">Jade</name>
</gene>
<organism evidence="10">
    <name type="scientific">Phallusia mammillata</name>
    <dbReference type="NCBI Taxonomy" id="59560"/>
    <lineage>
        <taxon>Eukaryota</taxon>
        <taxon>Metazoa</taxon>
        <taxon>Chordata</taxon>
        <taxon>Tunicata</taxon>
        <taxon>Ascidiacea</taxon>
        <taxon>Phlebobranchia</taxon>
        <taxon>Ascidiidae</taxon>
        <taxon>Phallusia</taxon>
    </lineage>
</organism>
<feature type="domain" description="PHD-type" evidence="9">
    <location>
        <begin position="346"/>
        <end position="463"/>
    </location>
</feature>
<evidence type="ECO:0000256" key="7">
    <source>
        <dbReference type="SAM" id="MobiDB-lite"/>
    </source>
</evidence>
<dbReference type="Pfam" id="PF10513">
    <property type="entry name" value="EPL1"/>
    <property type="match status" value="1"/>
</dbReference>
<dbReference type="PROSITE" id="PS01359">
    <property type="entry name" value="ZF_PHD_1"/>
    <property type="match status" value="1"/>
</dbReference>
<accession>A0A6F9DES4</accession>
<evidence type="ECO:0000259" key="8">
    <source>
        <dbReference type="PROSITE" id="PS50016"/>
    </source>
</evidence>
<sequence length="1922" mass="212096">MTSTLAMTSGRRQSKLRLPNNILSCGDDFNLTGGSSGSPLITPNDTTDPLDKVFHLDSMDGDDNNNNNRSATAVLSKLLDGKDLFNDVEASPSPPCQDSDSFVPSKSASSRLSIQKLSASQRKNNRPPTNRHKPAEVFRKDLISAMKIPDTSQLLSEEYWVMQDSWKIEWEKGVQVPVNAKSIPTKNVRIVPKEMQGGFRMPRKMLKSSPEPGDKDMVDLNVLADSACRYDLDEMDVLWLNEINEERSLRGLMSLDEFSMEQIMEELETQCHENMQVAIQTKEGLGIEYDEDVVCDVCRMPDCEEGNEMVFCDGCNLCVHQACYGILKVPEGNWLCRPCSLGIRGSAVCILCDRKGGAMKSTRSGNKWAHVSCALWIPEISIADPERMEPITKVSHVPASRWALLCSICKDRVGACIQCSVKHCVTAYHVTCAVEEKLDMIADCTDESAEDAVIFRSFCKKHSKNRTESISDQEKDEEEKRNLRQKRIMELEEDFFTLVKDEAVANALSVPIETVQEVMAYWKLKRKVNFDRALITPKHEEGTALAEAAETNLQRRLRMFTHLRQDLERVRNLCYMIGRREKTKRSSVKNMESVFLTQMKLLERRMCHDTTFNTQRMANNLTKFGKPEVCELAKKEWKFLSKHPEWMPMDVLADKAPADTRDNTNTELKAQVDTSTIPPASDHKVAPDVNKLPTSRHKNGLHRKAFLTACQRRESLGLKRAPTQTETPEVAQEVTKPRAETRKRSLRSNSDSDFESENKVPFSPTDTRLSKRTKTWSVWRTKAAGVSPSAFTVKTEKVEEEKTPDSKSRTSRHRPSRLGTRASSITDNERSAQLSDSALPNATVKPPKPDLVIKWDSDKVDEPEMTTQKGKNSLPNGQVPKCTKPDSNGNAKHTVQSRKPISAVKSSPGSVETRSTSQKIGRRLPGRRAAAEAKNVPGALAQSCDSDVSAEDHKASVSREQGLRKSHTSPRKDQGGSEKEVLVDKKNIPRPRLRSGKRDDDEDGGYRGDMDESDSETLGASPSRHKHPHPASKRVSHAMQKRSAQKHSDTADSSDYKSLNEYDKTSMAKRRRLRSLHRLQKPDACEVRFKGYKDVLDDPQATPPSRLSGQAASSEMTLQSDTTNDQSHRWSKNESAVGDACDEDVAVDEQRSIAGGPTLSTSNAAHPPSYTPAGSNQGYQVPMSFYNPPPGYYPNSQVVLPPDIYYSNVYSRSGWTLTPKQKSIYAQQFAAQALHQAALQHSAQTAASLPPDNSSPPLPDSTLSPESNQIPNSIATQASLNPSFDPQNPLVMNTVAQNSQEQGFSGASVSQTQVQYQDSQPPPGEESPVSRKSHKKKKSKKSKRKKKKKRKRRESMMSAQKSNTASEAQSGSSDEYCVEYCSVLPNPVEDETAATPTSEESPAHVSDNDDVPVANVPSREVELSQSGNDTLNASNTSANTGSFVSSEQASPVKQGGLLLKIDRKRLIVTQESESEDESESSAASSSGNESGTLADSSNKTAPYVSPLKLKLSIQKSDRALRSGLMPRCYEILGEDNPPLDGERESDNESQSLINTTEKTERPTRAQAALRRLGLLSDDAKPQQPEKRAVLRIPTVSNSSPTRITAPANDPPALPVPRRKRGRPRKTVAPKHEVESKASVEHSTPVAVTTTRSASTDTRGTFTSNVHATPPHRVRSHSDVILPDVTSPVGGGVAQPERHWKKRKVIEHETSVTVEPKPPPDNSAAIESSVVNPSSSSNYTSPTEPKPLETPTTISSAREMPGPTPPSGVQKMDTEVSDIKHSHEPDVHENATKWPETTASPVTVKSPRVSTGNDTQQRPTKANRRKTSADQPNDARKSSGKSFQSSRTVVDGLPPVSPYRFTIANTHQQKMCKSGTPAPGTVPRDAAFNLVRAKRKHESGGKPAVKKTSSSKDDPYEFADFGS</sequence>
<evidence type="ECO:0000256" key="4">
    <source>
        <dbReference type="ARBA" id="ARBA00022833"/>
    </source>
</evidence>
<dbReference type="InterPro" id="IPR019786">
    <property type="entry name" value="Zinc_finger_PHD-type_CS"/>
</dbReference>
<feature type="compositionally biased region" description="Low complexity" evidence="7">
    <location>
        <begin position="1242"/>
        <end position="1252"/>
    </location>
</feature>
<feature type="compositionally biased region" description="Basic and acidic residues" evidence="7">
    <location>
        <begin position="847"/>
        <end position="862"/>
    </location>
</feature>
<feature type="region of interest" description="Disordered" evidence="7">
    <location>
        <begin position="1388"/>
        <end position="1456"/>
    </location>
</feature>
<feature type="compositionally biased region" description="Basic and acidic residues" evidence="7">
    <location>
        <begin position="1046"/>
        <end position="1066"/>
    </location>
</feature>
<feature type="domain" description="PHD-type" evidence="8">
    <location>
        <begin position="292"/>
        <end position="342"/>
    </location>
</feature>
<feature type="compositionally biased region" description="Basic and acidic residues" evidence="7">
    <location>
        <begin position="1771"/>
        <end position="1790"/>
    </location>
</feature>
<dbReference type="SMART" id="SM00249">
    <property type="entry name" value="PHD"/>
    <property type="match status" value="2"/>
</dbReference>
<feature type="compositionally biased region" description="Basic and acidic residues" evidence="7">
    <location>
        <begin position="996"/>
        <end position="1010"/>
    </location>
</feature>
<feature type="compositionally biased region" description="Basic and acidic residues" evidence="7">
    <location>
        <begin position="1577"/>
        <end position="1588"/>
    </location>
</feature>
<feature type="compositionally biased region" description="Basic residues" evidence="7">
    <location>
        <begin position="1023"/>
        <end position="1045"/>
    </location>
</feature>
<feature type="compositionally biased region" description="Basic residues" evidence="7">
    <location>
        <begin position="1067"/>
        <end position="1079"/>
    </location>
</feature>
<feature type="compositionally biased region" description="Basic and acidic residues" evidence="7">
    <location>
        <begin position="970"/>
        <end position="987"/>
    </location>
</feature>
<feature type="region of interest" description="Disordered" evidence="7">
    <location>
        <begin position="1531"/>
        <end position="1922"/>
    </location>
</feature>
<dbReference type="Pfam" id="PF13832">
    <property type="entry name" value="zf-HC5HC2H_2"/>
    <property type="match status" value="1"/>
</dbReference>
<dbReference type="GO" id="GO:0008270">
    <property type="term" value="F:zinc ion binding"/>
    <property type="evidence" value="ECO:0007669"/>
    <property type="project" value="UniProtKB-KW"/>
</dbReference>
<feature type="compositionally biased region" description="Polar residues" evidence="7">
    <location>
        <begin position="96"/>
        <end position="122"/>
    </location>
</feature>
<dbReference type="Gene3D" id="3.30.40.10">
    <property type="entry name" value="Zinc/RING finger domain, C3HC4 (zinc finger)"/>
    <property type="match status" value="2"/>
</dbReference>
<evidence type="ECO:0000256" key="3">
    <source>
        <dbReference type="ARBA" id="ARBA00022771"/>
    </source>
</evidence>
<feature type="compositionally biased region" description="Basic residues" evidence="7">
    <location>
        <begin position="123"/>
        <end position="132"/>
    </location>
</feature>
<name>A0A6F9DES4_9ASCI</name>
<feature type="region of interest" description="Disordered" evidence="7">
    <location>
        <begin position="34"/>
        <end position="69"/>
    </location>
</feature>
<feature type="compositionally biased region" description="Polar residues" evidence="7">
    <location>
        <begin position="1357"/>
        <end position="1373"/>
    </location>
</feature>
<dbReference type="CDD" id="cd15573">
    <property type="entry name" value="PHD_JADE"/>
    <property type="match status" value="1"/>
</dbReference>
<evidence type="ECO:0000256" key="2">
    <source>
        <dbReference type="ARBA" id="ARBA00022737"/>
    </source>
</evidence>
<feature type="region of interest" description="Disordered" evidence="7">
    <location>
        <begin position="793"/>
        <end position="1176"/>
    </location>
</feature>
<feature type="compositionally biased region" description="Polar residues" evidence="7">
    <location>
        <begin position="1423"/>
        <end position="1451"/>
    </location>
</feature>
<dbReference type="InterPro" id="IPR019542">
    <property type="entry name" value="Enhancer_polycomb-like_N"/>
</dbReference>
<dbReference type="CDD" id="cd15671">
    <property type="entry name" value="ePHD_JADE"/>
    <property type="match status" value="1"/>
</dbReference>
<evidence type="ECO:0000256" key="6">
    <source>
        <dbReference type="PROSITE-ProRule" id="PRU00146"/>
    </source>
</evidence>
<dbReference type="PROSITE" id="PS50016">
    <property type="entry name" value="ZF_PHD_2"/>
    <property type="match status" value="1"/>
</dbReference>
<dbReference type="GO" id="GO:0000123">
    <property type="term" value="C:histone acetyltransferase complex"/>
    <property type="evidence" value="ECO:0007669"/>
    <property type="project" value="TreeGrafter"/>
</dbReference>
<feature type="compositionally biased region" description="Basic residues" evidence="7">
    <location>
        <begin position="1331"/>
        <end position="1353"/>
    </location>
</feature>
<feature type="compositionally biased region" description="Basic and acidic residues" evidence="7">
    <location>
        <begin position="49"/>
        <end position="58"/>
    </location>
</feature>
<reference evidence="10" key="1">
    <citation type="submission" date="2020-04" db="EMBL/GenBank/DDBJ databases">
        <authorList>
            <person name="Neveu A P."/>
        </authorList>
    </citation>
    <scope>NUCLEOTIDE SEQUENCE</scope>
    <source>
        <tissue evidence="10">Whole embryo</tissue>
    </source>
</reference>
<feature type="compositionally biased region" description="Basic and acidic residues" evidence="7">
    <location>
        <begin position="794"/>
        <end position="808"/>
    </location>
</feature>
<feature type="compositionally biased region" description="Polar residues" evidence="7">
    <location>
        <begin position="1645"/>
        <end position="1666"/>
    </location>
</feature>
<dbReference type="PROSITE" id="PS51805">
    <property type="entry name" value="EPHD"/>
    <property type="match status" value="1"/>
</dbReference>
<feature type="compositionally biased region" description="Basic and acidic residues" evidence="7">
    <location>
        <begin position="1080"/>
        <end position="1096"/>
    </location>
</feature>
<dbReference type="InterPro" id="IPR019787">
    <property type="entry name" value="Znf_PHD-finger"/>
</dbReference>
<dbReference type="PANTHER" id="PTHR13793:SF160">
    <property type="entry name" value="PHD FINGER PROTEIN RHINOCEROS"/>
    <property type="match status" value="1"/>
</dbReference>
<feature type="region of interest" description="Disordered" evidence="7">
    <location>
        <begin position="676"/>
        <end position="696"/>
    </location>
</feature>
<feature type="compositionally biased region" description="Basic and acidic residues" evidence="7">
    <location>
        <begin position="1629"/>
        <end position="1639"/>
    </location>
</feature>
<protein>
    <submittedName>
        <fullName evidence="10">Jade protein</fullName>
    </submittedName>
</protein>
<keyword evidence="4" id="KW-0862">Zinc</keyword>
<dbReference type="InterPro" id="IPR050701">
    <property type="entry name" value="Histone_Mod_Regulator"/>
</dbReference>
<feature type="region of interest" description="Disordered" evidence="7">
    <location>
        <begin position="716"/>
        <end position="772"/>
    </location>
</feature>
<keyword evidence="2" id="KW-0677">Repeat</keyword>
<dbReference type="PANTHER" id="PTHR13793">
    <property type="entry name" value="PHD FINGER PROTEINS"/>
    <property type="match status" value="1"/>
</dbReference>
<evidence type="ECO:0000259" key="9">
    <source>
        <dbReference type="PROSITE" id="PS51805"/>
    </source>
</evidence>
<comment type="similarity">
    <text evidence="5">Belongs to the JADE family.</text>
</comment>
<feature type="compositionally biased region" description="Polar residues" evidence="7">
    <location>
        <begin position="1794"/>
        <end position="1819"/>
    </location>
</feature>
<dbReference type="GO" id="GO:0006357">
    <property type="term" value="P:regulation of transcription by RNA polymerase II"/>
    <property type="evidence" value="ECO:0007669"/>
    <property type="project" value="TreeGrafter"/>
</dbReference>
<dbReference type="SUPFAM" id="SSF57903">
    <property type="entry name" value="FYVE/PHD zinc finger"/>
    <property type="match status" value="1"/>
</dbReference>
<dbReference type="FunFam" id="3.30.40.10:FF:000030">
    <property type="entry name" value="Protein Jade-1 isoform 1"/>
    <property type="match status" value="1"/>
</dbReference>
<feature type="compositionally biased region" description="Polar residues" evidence="7">
    <location>
        <begin position="1103"/>
        <end position="1125"/>
    </location>
</feature>
<evidence type="ECO:0000313" key="10">
    <source>
        <dbReference type="EMBL" id="CAB3257617.1"/>
    </source>
</evidence>
<feature type="compositionally biased region" description="Polar residues" evidence="7">
    <location>
        <begin position="1299"/>
        <end position="1319"/>
    </location>
</feature>
<dbReference type="InterPro" id="IPR001965">
    <property type="entry name" value="Znf_PHD"/>
</dbReference>
<evidence type="ECO:0000256" key="5">
    <source>
        <dbReference type="ARBA" id="ARBA00038371"/>
    </source>
</evidence>
<evidence type="ECO:0000256" key="1">
    <source>
        <dbReference type="ARBA" id="ARBA00022723"/>
    </source>
</evidence>
<dbReference type="EMBL" id="LR786092">
    <property type="protein sequence ID" value="CAB3257617.1"/>
    <property type="molecule type" value="mRNA"/>
</dbReference>
<dbReference type="InterPro" id="IPR011011">
    <property type="entry name" value="Znf_FYVE_PHD"/>
</dbReference>
<keyword evidence="1" id="KW-0479">Metal-binding</keyword>
<dbReference type="InterPro" id="IPR034732">
    <property type="entry name" value="EPHD"/>
</dbReference>
<feature type="region of interest" description="Disordered" evidence="7">
    <location>
        <begin position="1469"/>
        <end position="1507"/>
    </location>
</feature>
<dbReference type="FunFam" id="3.30.40.10:FF:000004">
    <property type="entry name" value="Jade family PHD finger 2"/>
    <property type="match status" value="1"/>
</dbReference>
<keyword evidence="3 6" id="KW-0863">Zinc-finger</keyword>
<dbReference type="InterPro" id="IPR013083">
    <property type="entry name" value="Znf_RING/FYVE/PHD"/>
</dbReference>
<feature type="compositionally biased region" description="Low complexity" evidence="7">
    <location>
        <begin position="1564"/>
        <end position="1575"/>
    </location>
</feature>
<feature type="compositionally biased region" description="Basic and acidic residues" evidence="7">
    <location>
        <begin position="950"/>
        <end position="963"/>
    </location>
</feature>
<dbReference type="Pfam" id="PF13831">
    <property type="entry name" value="PHD_2"/>
    <property type="match status" value="1"/>
</dbReference>